<dbReference type="Pfam" id="PF00990">
    <property type="entry name" value="GGDEF"/>
    <property type="match status" value="1"/>
</dbReference>
<evidence type="ECO:0000256" key="3">
    <source>
        <dbReference type="PROSITE-ProRule" id="PRU00169"/>
    </source>
</evidence>
<dbReference type="InterPro" id="IPR001633">
    <property type="entry name" value="EAL_dom"/>
</dbReference>
<dbReference type="Pfam" id="PF00072">
    <property type="entry name" value="Response_reg"/>
    <property type="match status" value="1"/>
</dbReference>
<dbReference type="SMART" id="SM00052">
    <property type="entry name" value="EAL"/>
    <property type="match status" value="1"/>
</dbReference>
<dbReference type="SMART" id="SM00448">
    <property type="entry name" value="REC"/>
    <property type="match status" value="1"/>
</dbReference>
<dbReference type="PROSITE" id="PS50887">
    <property type="entry name" value="GGDEF"/>
    <property type="match status" value="1"/>
</dbReference>
<dbReference type="Gene3D" id="3.20.20.450">
    <property type="entry name" value="EAL domain"/>
    <property type="match status" value="1"/>
</dbReference>
<evidence type="ECO:0000256" key="2">
    <source>
        <dbReference type="ARBA" id="ARBA00024867"/>
    </source>
</evidence>
<feature type="domain" description="EAL" evidence="5">
    <location>
        <begin position="299"/>
        <end position="553"/>
    </location>
</feature>
<dbReference type="InterPro" id="IPR000160">
    <property type="entry name" value="GGDEF_dom"/>
</dbReference>
<evidence type="ECO:0000256" key="1">
    <source>
        <dbReference type="ARBA" id="ARBA00018672"/>
    </source>
</evidence>
<comment type="caution">
    <text evidence="7">The sequence shown here is derived from an EMBL/GenBank/DDBJ whole genome shotgun (WGS) entry which is preliminary data.</text>
</comment>
<keyword evidence="8" id="KW-1185">Reference proteome</keyword>
<comment type="function">
    <text evidence="2">May play the central regulatory role in sporulation. It may be an element of the effector pathway responsible for the activation of sporulation genes in response to nutritional stress. Spo0A may act in concert with spo0H (a sigma factor) to control the expression of some genes that are critical to the sporulation process.</text>
</comment>
<dbReference type="SUPFAM" id="SSF141868">
    <property type="entry name" value="EAL domain-like"/>
    <property type="match status" value="1"/>
</dbReference>
<dbReference type="NCBIfam" id="TIGR00254">
    <property type="entry name" value="GGDEF"/>
    <property type="match status" value="1"/>
</dbReference>
<accession>A0A949K176</accession>
<feature type="domain" description="GGDEF" evidence="6">
    <location>
        <begin position="163"/>
        <end position="291"/>
    </location>
</feature>
<dbReference type="GO" id="GO:0000160">
    <property type="term" value="P:phosphorelay signal transduction system"/>
    <property type="evidence" value="ECO:0007669"/>
    <property type="project" value="InterPro"/>
</dbReference>
<name>A0A949K176_9FIRM</name>
<keyword evidence="3" id="KW-0597">Phosphoprotein</keyword>
<dbReference type="EMBL" id="JAHQCW010000020">
    <property type="protein sequence ID" value="MBU9737457.1"/>
    <property type="molecule type" value="Genomic_DNA"/>
</dbReference>
<evidence type="ECO:0000313" key="7">
    <source>
        <dbReference type="EMBL" id="MBU9737457.1"/>
    </source>
</evidence>
<dbReference type="InterPro" id="IPR011006">
    <property type="entry name" value="CheY-like_superfamily"/>
</dbReference>
<sequence length="561" mass="63844">MMSQRKILVVEDNQINREILKEILSKEYQVLEASNGLEALMLLKECGAEISLILLDIVMPVMDGYTFLSKIKTDPACRSIPVIVTTQSDSDADEVAALSQGATDFVVKPYKPQIILHRVANIINLRENAAMVNQLQYDRLTGLYNKEFFYRRVMDILAEHSDKKYDIICSDIENFKLINDIFGIPNGDRLLREIAGMYKDLVRDYGICGHLNADRFVCLLEHQWEYTNDMFAQFTSRLNTLPCAKSVVMKWGIYAVEDSSLPAEKMCDRALLAARSIKGQYGKYFACYDDALRNELVKERTITDQMETALTQGQFEIYLQPKYRLRGDSLAGAEALVRWNHPEWGMQQPGSFIPLFEKNGFITSLDQFVWGSACAVMRAWDDQGLPPLNISVNVSRADLYKEDLGNTLLEIVQKHGLDVSRLPLEITESAYTDDPNQIIETVNSLKKLGFVIEMDDFGTGYSSLNMLNQMPLDVLKLDMGFMQNETAKPMNQGILRFIMELARFMGLSVVAEGVETREQLERLREIGCDYVQGYYFARPMPCGDFEQLIKKSMDPCAASWD</sequence>
<dbReference type="PROSITE" id="PS50110">
    <property type="entry name" value="RESPONSE_REGULATORY"/>
    <property type="match status" value="1"/>
</dbReference>
<organism evidence="7 8">
    <name type="scientific">Diplocloster agilis</name>
    <dbReference type="NCBI Taxonomy" id="2850323"/>
    <lineage>
        <taxon>Bacteria</taxon>
        <taxon>Bacillati</taxon>
        <taxon>Bacillota</taxon>
        <taxon>Clostridia</taxon>
        <taxon>Lachnospirales</taxon>
        <taxon>Lachnospiraceae</taxon>
        <taxon>Diplocloster</taxon>
    </lineage>
</organism>
<dbReference type="Gene3D" id="3.30.70.270">
    <property type="match status" value="1"/>
</dbReference>
<evidence type="ECO:0000313" key="8">
    <source>
        <dbReference type="Proteomes" id="UP000712157"/>
    </source>
</evidence>
<dbReference type="SUPFAM" id="SSF52172">
    <property type="entry name" value="CheY-like"/>
    <property type="match status" value="1"/>
</dbReference>
<feature type="modified residue" description="4-aspartylphosphate" evidence="3">
    <location>
        <position position="56"/>
    </location>
</feature>
<dbReference type="InterPro" id="IPR029787">
    <property type="entry name" value="Nucleotide_cyclase"/>
</dbReference>
<dbReference type="SUPFAM" id="SSF55073">
    <property type="entry name" value="Nucleotide cyclase"/>
    <property type="match status" value="1"/>
</dbReference>
<dbReference type="Gene3D" id="3.40.50.2300">
    <property type="match status" value="1"/>
</dbReference>
<dbReference type="InterPro" id="IPR035919">
    <property type="entry name" value="EAL_sf"/>
</dbReference>
<dbReference type="Pfam" id="PF00563">
    <property type="entry name" value="EAL"/>
    <property type="match status" value="1"/>
</dbReference>
<dbReference type="RefSeq" id="WP_238721982.1">
    <property type="nucleotide sequence ID" value="NZ_JAHQCW010000020.1"/>
</dbReference>
<dbReference type="InterPro" id="IPR001789">
    <property type="entry name" value="Sig_transdc_resp-reg_receiver"/>
</dbReference>
<dbReference type="AlphaFoldDB" id="A0A949K176"/>
<proteinExistence type="predicted"/>
<gene>
    <name evidence="7" type="ORF">KTH89_12980</name>
</gene>
<protein>
    <recommendedName>
        <fullName evidence="1">Stage 0 sporulation protein A homolog</fullName>
    </recommendedName>
</protein>
<reference evidence="7" key="1">
    <citation type="submission" date="2021-06" db="EMBL/GenBank/DDBJ databases">
        <title>Description of novel taxa of the family Lachnospiraceae.</title>
        <authorList>
            <person name="Chaplin A.V."/>
            <person name="Sokolova S.R."/>
            <person name="Pikina A.P."/>
            <person name="Korzhanova M."/>
            <person name="Belova V."/>
            <person name="Korostin D."/>
            <person name="Efimov B.A."/>
        </authorList>
    </citation>
    <scope>NUCLEOTIDE SEQUENCE</scope>
    <source>
        <strain evidence="7">ASD5720</strain>
    </source>
</reference>
<evidence type="ECO:0000259" key="5">
    <source>
        <dbReference type="PROSITE" id="PS50883"/>
    </source>
</evidence>
<dbReference type="PROSITE" id="PS50883">
    <property type="entry name" value="EAL"/>
    <property type="match status" value="1"/>
</dbReference>
<dbReference type="PANTHER" id="PTHR33121">
    <property type="entry name" value="CYCLIC DI-GMP PHOSPHODIESTERASE PDEF"/>
    <property type="match status" value="1"/>
</dbReference>
<evidence type="ECO:0000259" key="4">
    <source>
        <dbReference type="PROSITE" id="PS50110"/>
    </source>
</evidence>
<dbReference type="SMART" id="SM00267">
    <property type="entry name" value="GGDEF"/>
    <property type="match status" value="1"/>
</dbReference>
<dbReference type="InterPro" id="IPR043128">
    <property type="entry name" value="Rev_trsase/Diguanyl_cyclase"/>
</dbReference>
<feature type="domain" description="Response regulatory" evidence="4">
    <location>
        <begin position="6"/>
        <end position="123"/>
    </location>
</feature>
<dbReference type="Proteomes" id="UP000712157">
    <property type="component" value="Unassembled WGS sequence"/>
</dbReference>
<dbReference type="InterPro" id="IPR050706">
    <property type="entry name" value="Cyclic-di-GMP_PDE-like"/>
</dbReference>
<dbReference type="PANTHER" id="PTHR33121:SF70">
    <property type="entry name" value="SIGNALING PROTEIN YKOW"/>
    <property type="match status" value="1"/>
</dbReference>
<dbReference type="CDD" id="cd01948">
    <property type="entry name" value="EAL"/>
    <property type="match status" value="1"/>
</dbReference>
<dbReference type="GO" id="GO:0071111">
    <property type="term" value="F:cyclic-guanylate-specific phosphodiesterase activity"/>
    <property type="evidence" value="ECO:0007669"/>
    <property type="project" value="InterPro"/>
</dbReference>
<evidence type="ECO:0000259" key="6">
    <source>
        <dbReference type="PROSITE" id="PS50887"/>
    </source>
</evidence>